<proteinExistence type="predicted"/>
<dbReference type="PANTHER" id="PTHR30055:SF234">
    <property type="entry name" value="HTH-TYPE TRANSCRIPTIONAL REGULATOR BETI"/>
    <property type="match status" value="1"/>
</dbReference>
<dbReference type="Pfam" id="PF00440">
    <property type="entry name" value="TetR_N"/>
    <property type="match status" value="1"/>
</dbReference>
<organism evidence="6 7">
    <name type="scientific">Nocardioides aquiterrae</name>
    <dbReference type="NCBI Taxonomy" id="203799"/>
    <lineage>
        <taxon>Bacteria</taxon>
        <taxon>Bacillati</taxon>
        <taxon>Actinomycetota</taxon>
        <taxon>Actinomycetes</taxon>
        <taxon>Propionibacteriales</taxon>
        <taxon>Nocardioidaceae</taxon>
        <taxon>Nocardioides</taxon>
    </lineage>
</organism>
<evidence type="ECO:0000313" key="6">
    <source>
        <dbReference type="EMBL" id="GAA1149017.1"/>
    </source>
</evidence>
<dbReference type="Gene3D" id="1.10.357.10">
    <property type="entry name" value="Tetracycline Repressor, domain 2"/>
    <property type="match status" value="1"/>
</dbReference>
<keyword evidence="7" id="KW-1185">Reference proteome</keyword>
<dbReference type="InterPro" id="IPR036271">
    <property type="entry name" value="Tet_transcr_reg_TetR-rel_C_sf"/>
</dbReference>
<reference evidence="6 7" key="1">
    <citation type="journal article" date="2019" name="Int. J. Syst. Evol. Microbiol.">
        <title>The Global Catalogue of Microorganisms (GCM) 10K type strain sequencing project: providing services to taxonomists for standard genome sequencing and annotation.</title>
        <authorList>
            <consortium name="The Broad Institute Genomics Platform"/>
            <consortium name="The Broad Institute Genome Sequencing Center for Infectious Disease"/>
            <person name="Wu L."/>
            <person name="Ma J."/>
        </authorList>
    </citation>
    <scope>NUCLEOTIDE SEQUENCE [LARGE SCALE GENOMIC DNA]</scope>
    <source>
        <strain evidence="6 7">JCM 11813</strain>
    </source>
</reference>
<dbReference type="PRINTS" id="PR00455">
    <property type="entry name" value="HTHTETR"/>
</dbReference>
<dbReference type="InterPro" id="IPR049445">
    <property type="entry name" value="TetR_SbtR-like_C"/>
</dbReference>
<sequence>MRVPTPKLASMRSDAVSNVARIVEAARRLFATGDGRGPLRHVARDAGVGVATLYRHFPDRESLASAVYAHVFATEIEPALATFGRHGVSREALLDVAERISDVVAHQPGLIAAMSDITETTRDLLRHRMETMAPILRASQEAGNIRPDITPEDLPVLIALVATAFAGTSLDRPTRRRYLGLLLDALSPSRPQRAPSH</sequence>
<dbReference type="SUPFAM" id="SSF46689">
    <property type="entry name" value="Homeodomain-like"/>
    <property type="match status" value="1"/>
</dbReference>
<dbReference type="InterPro" id="IPR001647">
    <property type="entry name" value="HTH_TetR"/>
</dbReference>
<gene>
    <name evidence="6" type="ORF">GCM10009606_29660</name>
</gene>
<keyword evidence="3" id="KW-0804">Transcription</keyword>
<comment type="caution">
    <text evidence="6">The sequence shown here is derived from an EMBL/GenBank/DDBJ whole genome shotgun (WGS) entry which is preliminary data.</text>
</comment>
<evidence type="ECO:0000259" key="5">
    <source>
        <dbReference type="PROSITE" id="PS50977"/>
    </source>
</evidence>
<evidence type="ECO:0000256" key="2">
    <source>
        <dbReference type="ARBA" id="ARBA00023125"/>
    </source>
</evidence>
<protein>
    <submittedName>
        <fullName evidence="6">TetR/AcrR family transcriptional regulator</fullName>
    </submittedName>
</protein>
<dbReference type="InterPro" id="IPR050109">
    <property type="entry name" value="HTH-type_TetR-like_transc_reg"/>
</dbReference>
<dbReference type="Proteomes" id="UP001499979">
    <property type="component" value="Unassembled WGS sequence"/>
</dbReference>
<feature type="domain" description="HTH tetR-type" evidence="5">
    <location>
        <begin position="16"/>
        <end position="75"/>
    </location>
</feature>
<dbReference type="PROSITE" id="PS50977">
    <property type="entry name" value="HTH_TETR_2"/>
    <property type="match status" value="1"/>
</dbReference>
<accession>A0ABN1UHV2</accession>
<evidence type="ECO:0000256" key="1">
    <source>
        <dbReference type="ARBA" id="ARBA00023015"/>
    </source>
</evidence>
<keyword evidence="1" id="KW-0805">Transcription regulation</keyword>
<dbReference type="Pfam" id="PF21597">
    <property type="entry name" value="TetR_C_43"/>
    <property type="match status" value="1"/>
</dbReference>
<keyword evidence="2 4" id="KW-0238">DNA-binding</keyword>
<feature type="DNA-binding region" description="H-T-H motif" evidence="4">
    <location>
        <begin position="38"/>
        <end position="57"/>
    </location>
</feature>
<evidence type="ECO:0000256" key="4">
    <source>
        <dbReference type="PROSITE-ProRule" id="PRU00335"/>
    </source>
</evidence>
<dbReference type="SUPFAM" id="SSF48498">
    <property type="entry name" value="Tetracyclin repressor-like, C-terminal domain"/>
    <property type="match status" value="1"/>
</dbReference>
<name>A0ABN1UHV2_9ACTN</name>
<dbReference type="InterPro" id="IPR009057">
    <property type="entry name" value="Homeodomain-like_sf"/>
</dbReference>
<evidence type="ECO:0000256" key="3">
    <source>
        <dbReference type="ARBA" id="ARBA00023163"/>
    </source>
</evidence>
<evidence type="ECO:0000313" key="7">
    <source>
        <dbReference type="Proteomes" id="UP001499979"/>
    </source>
</evidence>
<dbReference type="PANTHER" id="PTHR30055">
    <property type="entry name" value="HTH-TYPE TRANSCRIPTIONAL REGULATOR RUTR"/>
    <property type="match status" value="1"/>
</dbReference>
<dbReference type="EMBL" id="BAAAJE010000015">
    <property type="protein sequence ID" value="GAA1149017.1"/>
    <property type="molecule type" value="Genomic_DNA"/>
</dbReference>